<dbReference type="SUPFAM" id="SSF53850">
    <property type="entry name" value="Periplasmic binding protein-like II"/>
    <property type="match status" value="1"/>
</dbReference>
<dbReference type="OrthoDB" id="9815602at2"/>
<reference evidence="4 5" key="1">
    <citation type="submission" date="2010-08" db="EMBL/GenBank/DDBJ databases">
        <authorList>
            <consortium name="US DOE Joint Genome Institute (JGI-PGF)"/>
            <person name="Lucas S."/>
            <person name="Copeland A."/>
            <person name="Lapidus A."/>
            <person name="Cheng J.-F."/>
            <person name="Bruce D."/>
            <person name="Goodwin L."/>
            <person name="Pitluck S."/>
            <person name="Land M.L."/>
            <person name="Hauser L."/>
            <person name="Chang Y.-J."/>
            <person name="Anderson I.J."/>
            <person name="Johnson E."/>
            <person name="Mulhopadhyay B."/>
            <person name="Kyrpides N."/>
            <person name="Woyke T.J."/>
        </authorList>
    </citation>
    <scope>NUCLEOTIDE SEQUENCE [LARGE SCALE GENOMIC DNA]</scope>
    <source>
        <strain evidence="4 5">6</strain>
    </source>
</reference>
<sequence>MVKTKRIQKWLAVALGLVMTTGVAACGTNVSGQSQAEPAEQKAATSSKEDTKKEEKGEEVLTADNFNIDDVKPFTIRVGVNSGDDNQYLKILDDHTGFLKDRGIDLVTTEFAAGINTIDAITTGQLDVGLFADYAGVNRIGNTLADTELRAFATIKQTTAYDLWVNPETIKEPKDLEGKIGISQAGVVFEYEYGKLFQTYDLDKSKIEIVNVQSVQEALSLAATGGADAYWTHQRNAQKFEEVGWEPLVSIADIDATMYTFLVANDSYLREHQAEVAKFLAVSEEGFAYITEHLDEFADWVEADIGLAKDIVKKGWETESHGYTFKQEAYEDLDKVEKWCAENGNFPKAYDVADFINTDALALIHPDLVTWSAK</sequence>
<dbReference type="STRING" id="633697.EubceDRAFT1_2500"/>
<dbReference type="Pfam" id="PF09084">
    <property type="entry name" value="NMT1"/>
    <property type="match status" value="1"/>
</dbReference>
<dbReference type="InterPro" id="IPR015168">
    <property type="entry name" value="SsuA/THI5"/>
</dbReference>
<feature type="region of interest" description="Disordered" evidence="1">
    <location>
        <begin position="30"/>
        <end position="59"/>
    </location>
</feature>
<feature type="chain" id="PRO_5038566304" evidence="2">
    <location>
        <begin position="25"/>
        <end position="374"/>
    </location>
</feature>
<evidence type="ECO:0000259" key="3">
    <source>
        <dbReference type="Pfam" id="PF09084"/>
    </source>
</evidence>
<dbReference type="AlphaFoldDB" id="I5AWQ1"/>
<protein>
    <submittedName>
        <fullName evidence="4">ABC-type nitrate/sulfonate/bicarbonate transport system, periplasmic component</fullName>
    </submittedName>
</protein>
<reference evidence="4 5" key="2">
    <citation type="submission" date="2012-02" db="EMBL/GenBank/DDBJ databases">
        <title>Improved High-Quality Draft sequence of Eubacterium cellulosolvens 6.</title>
        <authorList>
            <consortium name="US DOE Joint Genome Institute"/>
            <person name="Lucas S."/>
            <person name="Han J."/>
            <person name="Lapidus A."/>
            <person name="Cheng J.-F."/>
            <person name="Goodwin L."/>
            <person name="Pitluck S."/>
            <person name="Peters L."/>
            <person name="Mikhailova N."/>
            <person name="Gu W."/>
            <person name="Detter J.C."/>
            <person name="Han C."/>
            <person name="Tapia R."/>
            <person name="Land M."/>
            <person name="Hauser L."/>
            <person name="Kyrpides N."/>
            <person name="Ivanova N."/>
            <person name="Pagani I."/>
            <person name="Johnson E."/>
            <person name="Mukhopadhyay B."/>
            <person name="Anderson I."/>
            <person name="Woyke T."/>
        </authorList>
    </citation>
    <scope>NUCLEOTIDE SEQUENCE [LARGE SCALE GENOMIC DNA]</scope>
    <source>
        <strain evidence="4 5">6</strain>
    </source>
</reference>
<organism evidence="4 5">
    <name type="scientific">Eubacterium cellulosolvens (strain ATCC 43171 / JCM 9499 / 6)</name>
    <name type="common">Cillobacterium cellulosolvens</name>
    <dbReference type="NCBI Taxonomy" id="633697"/>
    <lineage>
        <taxon>Bacteria</taxon>
        <taxon>Bacillati</taxon>
        <taxon>Bacillota</taxon>
        <taxon>Clostridia</taxon>
        <taxon>Eubacteriales</taxon>
        <taxon>Eubacteriaceae</taxon>
        <taxon>Eubacterium</taxon>
    </lineage>
</organism>
<keyword evidence="5" id="KW-1185">Reference proteome</keyword>
<evidence type="ECO:0000313" key="5">
    <source>
        <dbReference type="Proteomes" id="UP000005753"/>
    </source>
</evidence>
<keyword evidence="2" id="KW-0732">Signal</keyword>
<dbReference type="PANTHER" id="PTHR30024">
    <property type="entry name" value="ALIPHATIC SULFONATES-BINDING PROTEIN-RELATED"/>
    <property type="match status" value="1"/>
</dbReference>
<dbReference type="Proteomes" id="UP000005753">
    <property type="component" value="Chromosome"/>
</dbReference>
<feature type="compositionally biased region" description="Basic and acidic residues" evidence="1">
    <location>
        <begin position="47"/>
        <end position="59"/>
    </location>
</feature>
<dbReference type="eggNOG" id="COG0715">
    <property type="taxonomic scope" value="Bacteria"/>
</dbReference>
<dbReference type="Gene3D" id="3.40.190.10">
    <property type="entry name" value="Periplasmic binding protein-like II"/>
    <property type="match status" value="2"/>
</dbReference>
<accession>I5AWQ1</accession>
<evidence type="ECO:0000313" key="4">
    <source>
        <dbReference type="EMBL" id="EIM58224.1"/>
    </source>
</evidence>
<feature type="signal peptide" evidence="2">
    <location>
        <begin position="1"/>
        <end position="24"/>
    </location>
</feature>
<gene>
    <name evidence="4" type="ORF">EubceDRAFT1_2500</name>
</gene>
<name>I5AWQ1_EUBC6</name>
<evidence type="ECO:0000256" key="1">
    <source>
        <dbReference type="SAM" id="MobiDB-lite"/>
    </source>
</evidence>
<dbReference type="HOGENOM" id="CLU_028871_12_1_9"/>
<dbReference type="EMBL" id="CM001487">
    <property type="protein sequence ID" value="EIM58224.1"/>
    <property type="molecule type" value="Genomic_DNA"/>
</dbReference>
<dbReference type="PROSITE" id="PS51257">
    <property type="entry name" value="PROKAR_LIPOPROTEIN"/>
    <property type="match status" value="1"/>
</dbReference>
<feature type="domain" description="SsuA/THI5-like" evidence="3">
    <location>
        <begin position="94"/>
        <end position="294"/>
    </location>
</feature>
<evidence type="ECO:0000256" key="2">
    <source>
        <dbReference type="SAM" id="SignalP"/>
    </source>
</evidence>
<proteinExistence type="predicted"/>